<evidence type="ECO:0000313" key="6">
    <source>
        <dbReference type="EMBL" id="MBE9397890.1"/>
    </source>
</evidence>
<keyword evidence="2" id="KW-0805">Transcription regulation</keyword>
<dbReference type="InterPro" id="IPR036390">
    <property type="entry name" value="WH_DNA-bd_sf"/>
</dbReference>
<dbReference type="Pfam" id="PF00126">
    <property type="entry name" value="HTH_1"/>
    <property type="match status" value="1"/>
</dbReference>
<dbReference type="PANTHER" id="PTHR30537">
    <property type="entry name" value="HTH-TYPE TRANSCRIPTIONAL REGULATOR"/>
    <property type="match status" value="1"/>
</dbReference>
<dbReference type="GO" id="GO:0003700">
    <property type="term" value="F:DNA-binding transcription factor activity"/>
    <property type="evidence" value="ECO:0007669"/>
    <property type="project" value="InterPro"/>
</dbReference>
<dbReference type="PROSITE" id="PS50931">
    <property type="entry name" value="HTH_LYSR"/>
    <property type="match status" value="1"/>
</dbReference>
<evidence type="ECO:0000256" key="3">
    <source>
        <dbReference type="ARBA" id="ARBA00023125"/>
    </source>
</evidence>
<dbReference type="Gene3D" id="3.40.190.290">
    <property type="match status" value="1"/>
</dbReference>
<protein>
    <submittedName>
        <fullName evidence="6">LysR family transcriptional regulator</fullName>
    </submittedName>
</protein>
<dbReference type="InterPro" id="IPR005119">
    <property type="entry name" value="LysR_subst-bd"/>
</dbReference>
<evidence type="ECO:0000256" key="4">
    <source>
        <dbReference type="ARBA" id="ARBA00023163"/>
    </source>
</evidence>
<dbReference type="FunFam" id="3.40.190.290:FF:000001">
    <property type="entry name" value="Transcriptional regulator, LysR family"/>
    <property type="match status" value="1"/>
</dbReference>
<dbReference type="SUPFAM" id="SSF46785">
    <property type="entry name" value="Winged helix' DNA-binding domain"/>
    <property type="match status" value="1"/>
</dbReference>
<dbReference type="InterPro" id="IPR036388">
    <property type="entry name" value="WH-like_DNA-bd_sf"/>
</dbReference>
<evidence type="ECO:0000313" key="7">
    <source>
        <dbReference type="Proteomes" id="UP000640333"/>
    </source>
</evidence>
<dbReference type="Pfam" id="PF03466">
    <property type="entry name" value="LysR_substrate"/>
    <property type="match status" value="1"/>
</dbReference>
<accession>A0A8J7FV39</accession>
<dbReference type="FunFam" id="1.10.10.10:FF:000001">
    <property type="entry name" value="LysR family transcriptional regulator"/>
    <property type="match status" value="1"/>
</dbReference>
<evidence type="ECO:0000256" key="1">
    <source>
        <dbReference type="ARBA" id="ARBA00009437"/>
    </source>
</evidence>
<keyword evidence="3" id="KW-0238">DNA-binding</keyword>
<dbReference type="Gene3D" id="1.10.10.10">
    <property type="entry name" value="Winged helix-like DNA-binding domain superfamily/Winged helix DNA-binding domain"/>
    <property type="match status" value="1"/>
</dbReference>
<dbReference type="Proteomes" id="UP000640333">
    <property type="component" value="Unassembled WGS sequence"/>
</dbReference>
<organism evidence="6 7">
    <name type="scientific">Pontibacterium sinense</name>
    <dbReference type="NCBI Taxonomy" id="2781979"/>
    <lineage>
        <taxon>Bacteria</taxon>
        <taxon>Pseudomonadati</taxon>
        <taxon>Pseudomonadota</taxon>
        <taxon>Gammaproteobacteria</taxon>
        <taxon>Oceanospirillales</taxon>
        <taxon>Oceanospirillaceae</taxon>
        <taxon>Pontibacterium</taxon>
    </lineage>
</organism>
<dbReference type="GO" id="GO:0043565">
    <property type="term" value="F:sequence-specific DNA binding"/>
    <property type="evidence" value="ECO:0007669"/>
    <property type="project" value="TreeGrafter"/>
</dbReference>
<comment type="similarity">
    <text evidence="1">Belongs to the LysR transcriptional regulatory family.</text>
</comment>
<dbReference type="CDD" id="cd08422">
    <property type="entry name" value="PBP2_CrgA_like"/>
    <property type="match status" value="1"/>
</dbReference>
<comment type="caution">
    <text evidence="6">The sequence shown here is derived from an EMBL/GenBank/DDBJ whole genome shotgun (WGS) entry which is preliminary data.</text>
</comment>
<dbReference type="RefSeq" id="WP_193953441.1">
    <property type="nucleotide sequence ID" value="NZ_JADEYS010000010.1"/>
</dbReference>
<dbReference type="SUPFAM" id="SSF53850">
    <property type="entry name" value="Periplasmic binding protein-like II"/>
    <property type="match status" value="1"/>
</dbReference>
<proteinExistence type="inferred from homology"/>
<sequence length="299" mass="33076">MKAFKDLEFFICIAETGSLTAAAHRLDLTPAAASVALKRLEAELAVQLVIRSTRSLRLTQEGEVFLRYAEQSLQLMREGLETLQSGRSLVQGVIQLSAPSDLGRNLVIGWLDAFQAQFPNVEIRLQLSDRIADVFRQPVDVALRYGQPADANFVAIPVAANNRRVLCAAPEYLERVGTPQSLHDLDAHNCLCFMVGEYVHDRWRFFGADGETSVLVSGNRVADDGDAVRRWALAGQGIAYKAGLDVAEDLKTGRLVRLCEEWQGEPAPLNMICVDRRQLTPAVRELRDFLIARCAELGA</sequence>
<dbReference type="InterPro" id="IPR058163">
    <property type="entry name" value="LysR-type_TF_proteobact-type"/>
</dbReference>
<dbReference type="GO" id="GO:0006351">
    <property type="term" value="P:DNA-templated transcription"/>
    <property type="evidence" value="ECO:0007669"/>
    <property type="project" value="TreeGrafter"/>
</dbReference>
<dbReference type="EMBL" id="JADEYS010000010">
    <property type="protein sequence ID" value="MBE9397890.1"/>
    <property type="molecule type" value="Genomic_DNA"/>
</dbReference>
<dbReference type="PANTHER" id="PTHR30537:SF21">
    <property type="entry name" value="HTH-TYPE TRANSCRIPTIONAL REGULATOR SINR-RELATED"/>
    <property type="match status" value="1"/>
</dbReference>
<evidence type="ECO:0000256" key="2">
    <source>
        <dbReference type="ARBA" id="ARBA00023015"/>
    </source>
</evidence>
<keyword evidence="7" id="KW-1185">Reference proteome</keyword>
<reference evidence="6" key="1">
    <citation type="submission" date="2020-10" db="EMBL/GenBank/DDBJ databases">
        <title>Bacterium isolated from coastal waters sediment.</title>
        <authorList>
            <person name="Chen R.-J."/>
            <person name="Lu D.-C."/>
            <person name="Zhu K.-L."/>
            <person name="Du Z.-J."/>
        </authorList>
    </citation>
    <scope>NUCLEOTIDE SEQUENCE</scope>
    <source>
        <strain evidence="6">N1Y112</strain>
    </source>
</reference>
<gene>
    <name evidence="6" type="ORF">IOQ59_11535</name>
</gene>
<dbReference type="AlphaFoldDB" id="A0A8J7FV39"/>
<keyword evidence="4" id="KW-0804">Transcription</keyword>
<feature type="domain" description="HTH lysR-type" evidence="5">
    <location>
        <begin position="1"/>
        <end position="59"/>
    </location>
</feature>
<evidence type="ECO:0000259" key="5">
    <source>
        <dbReference type="PROSITE" id="PS50931"/>
    </source>
</evidence>
<dbReference type="InterPro" id="IPR000847">
    <property type="entry name" value="LysR_HTH_N"/>
</dbReference>
<name>A0A8J7FV39_9GAMM</name>